<evidence type="ECO:0000256" key="1">
    <source>
        <dbReference type="SAM" id="MobiDB-lite"/>
    </source>
</evidence>
<feature type="compositionally biased region" description="Polar residues" evidence="1">
    <location>
        <begin position="1"/>
        <end position="21"/>
    </location>
</feature>
<dbReference type="HOGENOM" id="CLU_1950354_0_0_1"/>
<feature type="region of interest" description="Disordered" evidence="1">
    <location>
        <begin position="1"/>
        <end position="23"/>
    </location>
</feature>
<name>F2SXJ1_TRIRC</name>
<proteinExistence type="predicted"/>
<dbReference type="InParanoid" id="F2SXJ1"/>
<gene>
    <name evidence="2" type="ORF">TERG_07284</name>
</gene>
<dbReference type="AlphaFoldDB" id="F2SXJ1"/>
<evidence type="ECO:0000313" key="3">
    <source>
        <dbReference type="Proteomes" id="UP000008864"/>
    </source>
</evidence>
<organism evidence="2 3">
    <name type="scientific">Trichophyton rubrum (strain ATCC MYA-4607 / CBS 118892)</name>
    <name type="common">Athlete's foot fungus</name>
    <dbReference type="NCBI Taxonomy" id="559305"/>
    <lineage>
        <taxon>Eukaryota</taxon>
        <taxon>Fungi</taxon>
        <taxon>Dikarya</taxon>
        <taxon>Ascomycota</taxon>
        <taxon>Pezizomycotina</taxon>
        <taxon>Eurotiomycetes</taxon>
        <taxon>Eurotiomycetidae</taxon>
        <taxon>Onygenales</taxon>
        <taxon>Arthrodermataceae</taxon>
        <taxon>Trichophyton</taxon>
    </lineage>
</organism>
<evidence type="ECO:0000313" key="2">
    <source>
        <dbReference type="EMBL" id="EGD91063.1"/>
    </source>
</evidence>
<dbReference type="RefSeq" id="XP_003232438.1">
    <property type="nucleotide sequence ID" value="XM_003232390.2"/>
</dbReference>
<dbReference type="EMBL" id="GG700656">
    <property type="protein sequence ID" value="EGD91063.1"/>
    <property type="molecule type" value="Genomic_DNA"/>
</dbReference>
<protein>
    <submittedName>
        <fullName evidence="2">Uncharacterized protein</fullName>
    </submittedName>
</protein>
<keyword evidence="3" id="KW-1185">Reference proteome</keyword>
<reference evidence="3" key="1">
    <citation type="journal article" date="2012" name="MBio">
        <title>Comparative genome analysis of Trichophyton rubrum and related dermatophytes reveals candidate genes involved in infection.</title>
        <authorList>
            <person name="Martinez D.A."/>
            <person name="Oliver B.G."/>
            <person name="Graeser Y."/>
            <person name="Goldberg J.M."/>
            <person name="Li W."/>
            <person name="Martinez-Rossi N.M."/>
            <person name="Monod M."/>
            <person name="Shelest E."/>
            <person name="Barton R.C."/>
            <person name="Birch E."/>
            <person name="Brakhage A.A."/>
            <person name="Chen Z."/>
            <person name="Gurr S.J."/>
            <person name="Heiman D."/>
            <person name="Heitman J."/>
            <person name="Kosti I."/>
            <person name="Rossi A."/>
            <person name="Saif S."/>
            <person name="Samalova M."/>
            <person name="Saunders C.W."/>
            <person name="Shea T."/>
            <person name="Summerbell R.C."/>
            <person name="Xu J."/>
            <person name="Young S."/>
            <person name="Zeng Q."/>
            <person name="Birren B.W."/>
            <person name="Cuomo C.A."/>
            <person name="White T.C."/>
        </authorList>
    </citation>
    <scope>NUCLEOTIDE SEQUENCE [LARGE SCALE GENOMIC DNA]</scope>
    <source>
        <strain evidence="3">ATCC MYA-4607 / CBS 118892</strain>
    </source>
</reference>
<dbReference type="Proteomes" id="UP000008864">
    <property type="component" value="Unassembled WGS sequence"/>
</dbReference>
<sequence>MANREPSQASIRSDQSSTQRTEGVLVNRHEANSCPLPPWSAMSTQVATLGPSHTIALGVPSPIARGLHSSQITLETLTALCDIWNTLHPLSIPILSSSMVKRSEEMAPLGYVSVAVTWLECGCVVDVAG</sequence>
<dbReference type="VEuPathDB" id="FungiDB:TERG_07284"/>
<dbReference type="GeneID" id="10371835"/>
<accession>F2SXJ1</accession>
<dbReference type="OrthoDB" id="10552062at2759"/>